<sequence length="279" mass="31884">MVKFSKTWWGQRFIEALERFTDSSRLSRGRSYAKNGRVKEYKIHQGHITAKVRGSVNPYFGVYKEPTYRVSIDIEPISEKDWTKALSYLGSRASMVSKLLLDEVPDNIDEAFAECNLHLLPSSQKDFETDCSCPDWENPCKHIAGVYYLVASELDRDPLLLFELRGITRDKLREKLAKTPLGSILSSSLEKEEIPLAPVTSYYSEPEKIEAGNPPNAKDFWHATHRFPQNLEPAKEATISAIVVKKGTDYPAFWNKDGSFIEIMEEIYQRVRTKNAGQL</sequence>
<dbReference type="PANTHER" id="PTHR38133">
    <property type="entry name" value="SLR1429 PROTEIN"/>
    <property type="match status" value="1"/>
</dbReference>
<proteinExistence type="predicted"/>
<dbReference type="PROSITE" id="PS50966">
    <property type="entry name" value="ZF_SWIM"/>
    <property type="match status" value="1"/>
</dbReference>
<reference evidence="3 4" key="1">
    <citation type="submission" date="2024-01" db="EMBL/GenBank/DDBJ databases">
        <title>Genomic insights into the taxonomy and metabolism of the cyanobacterium Pannus brasiliensis CCIBt3594.</title>
        <authorList>
            <person name="Machado M."/>
            <person name="Botero N.B."/>
            <person name="Andreote A.P.D."/>
            <person name="Feitosa A.M.T."/>
            <person name="Popin R."/>
            <person name="Sivonen K."/>
            <person name="Fiore M.F."/>
        </authorList>
    </citation>
    <scope>NUCLEOTIDE SEQUENCE [LARGE SCALE GENOMIC DNA]</scope>
    <source>
        <strain evidence="3 4">CCIBt3594</strain>
    </source>
</reference>
<dbReference type="RefSeq" id="WP_332865577.1">
    <property type="nucleotide sequence ID" value="NZ_JBAFSM010000023.1"/>
</dbReference>
<keyword evidence="1" id="KW-0862">Zinc</keyword>
<keyword evidence="4" id="KW-1185">Reference proteome</keyword>
<dbReference type="AlphaFoldDB" id="A0AAW9QSS6"/>
<dbReference type="Pfam" id="PF04434">
    <property type="entry name" value="SWIM"/>
    <property type="match status" value="1"/>
</dbReference>
<keyword evidence="1" id="KW-0479">Metal-binding</keyword>
<dbReference type="InterPro" id="IPR007527">
    <property type="entry name" value="Znf_SWIM"/>
</dbReference>
<dbReference type="GO" id="GO:0008270">
    <property type="term" value="F:zinc ion binding"/>
    <property type="evidence" value="ECO:0007669"/>
    <property type="project" value="UniProtKB-KW"/>
</dbReference>
<evidence type="ECO:0000256" key="1">
    <source>
        <dbReference type="PROSITE-ProRule" id="PRU00325"/>
    </source>
</evidence>
<evidence type="ECO:0000313" key="3">
    <source>
        <dbReference type="EMBL" id="MEG3438094.1"/>
    </source>
</evidence>
<evidence type="ECO:0000313" key="4">
    <source>
        <dbReference type="Proteomes" id="UP001328733"/>
    </source>
</evidence>
<dbReference type="EMBL" id="JBAFSM010000023">
    <property type="protein sequence ID" value="MEG3438094.1"/>
    <property type="molecule type" value="Genomic_DNA"/>
</dbReference>
<accession>A0AAW9QSS6</accession>
<protein>
    <submittedName>
        <fullName evidence="3">SWIM zinc finger family protein</fullName>
    </submittedName>
</protein>
<keyword evidence="1" id="KW-0863">Zinc-finger</keyword>
<comment type="caution">
    <text evidence="3">The sequence shown here is derived from an EMBL/GenBank/DDBJ whole genome shotgun (WGS) entry which is preliminary data.</text>
</comment>
<name>A0AAW9QSS6_9CHRO</name>
<dbReference type="PANTHER" id="PTHR38133:SF1">
    <property type="entry name" value="SLR1429 PROTEIN"/>
    <property type="match status" value="1"/>
</dbReference>
<gene>
    <name evidence="3" type="ORF">V0288_13280</name>
</gene>
<feature type="domain" description="SWIM-type" evidence="2">
    <location>
        <begin position="116"/>
        <end position="151"/>
    </location>
</feature>
<evidence type="ECO:0000259" key="2">
    <source>
        <dbReference type="PROSITE" id="PS50966"/>
    </source>
</evidence>
<organism evidence="3 4">
    <name type="scientific">Pannus brasiliensis CCIBt3594</name>
    <dbReference type="NCBI Taxonomy" id="1427578"/>
    <lineage>
        <taxon>Bacteria</taxon>
        <taxon>Bacillati</taxon>
        <taxon>Cyanobacteriota</taxon>
        <taxon>Cyanophyceae</taxon>
        <taxon>Oscillatoriophycideae</taxon>
        <taxon>Chroococcales</taxon>
        <taxon>Microcystaceae</taxon>
        <taxon>Pannus</taxon>
    </lineage>
</organism>
<dbReference type="Proteomes" id="UP001328733">
    <property type="component" value="Unassembled WGS sequence"/>
</dbReference>